<evidence type="ECO:0000313" key="4">
    <source>
        <dbReference type="EMBL" id="NNM73473.1"/>
    </source>
</evidence>
<comment type="caution">
    <text evidence="4">The sequence shown here is derived from an EMBL/GenBank/DDBJ whole genome shotgun (WGS) entry which is preliminary data.</text>
</comment>
<dbReference type="Gene3D" id="1.10.357.10">
    <property type="entry name" value="Tetracycline Repressor, domain 2"/>
    <property type="match status" value="1"/>
</dbReference>
<sequence length="209" mass="22522">MKAETLERRRRKVLGVAAALFASEDYARVHMDDVAVAADIAKPTLYRYFPTKEALFMAALEQTLGELRSKVAALRSEPGSAETRLRRTIALIHEQIGALAPALRAIEGEGTGPSEHSRKMLRKGMRDLRDEVVSLIEEGNRRGEFDAADPQLAALAILGAVRMAAIVGGGTGASSKRLSDLLLGGLARREEPHCSSERHRQALAIGGAS</sequence>
<organism evidence="4 5">
    <name type="scientific">Enterovirga aerilata</name>
    <dbReference type="NCBI Taxonomy" id="2730920"/>
    <lineage>
        <taxon>Bacteria</taxon>
        <taxon>Pseudomonadati</taxon>
        <taxon>Pseudomonadota</taxon>
        <taxon>Alphaproteobacteria</taxon>
        <taxon>Hyphomicrobiales</taxon>
        <taxon>Methylobacteriaceae</taxon>
        <taxon>Enterovirga</taxon>
    </lineage>
</organism>
<feature type="domain" description="HTH tetR-type" evidence="3">
    <location>
        <begin position="7"/>
        <end position="67"/>
    </location>
</feature>
<proteinExistence type="predicted"/>
<dbReference type="GO" id="GO:0003700">
    <property type="term" value="F:DNA-binding transcription factor activity"/>
    <property type="evidence" value="ECO:0007669"/>
    <property type="project" value="TreeGrafter"/>
</dbReference>
<dbReference type="InterPro" id="IPR009057">
    <property type="entry name" value="Homeodomain-like_sf"/>
</dbReference>
<keyword evidence="5" id="KW-1185">Reference proteome</keyword>
<dbReference type="Pfam" id="PF17932">
    <property type="entry name" value="TetR_C_24"/>
    <property type="match status" value="1"/>
</dbReference>
<dbReference type="SUPFAM" id="SSF46689">
    <property type="entry name" value="Homeodomain-like"/>
    <property type="match status" value="1"/>
</dbReference>
<dbReference type="InterPro" id="IPR036271">
    <property type="entry name" value="Tet_transcr_reg_TetR-rel_C_sf"/>
</dbReference>
<dbReference type="GO" id="GO:0000976">
    <property type="term" value="F:transcription cis-regulatory region binding"/>
    <property type="evidence" value="ECO:0007669"/>
    <property type="project" value="TreeGrafter"/>
</dbReference>
<dbReference type="RefSeq" id="WP_171218917.1">
    <property type="nucleotide sequence ID" value="NZ_JABEPP010000003.1"/>
</dbReference>
<dbReference type="PANTHER" id="PTHR30055">
    <property type="entry name" value="HTH-TYPE TRANSCRIPTIONAL REGULATOR RUTR"/>
    <property type="match status" value="1"/>
</dbReference>
<dbReference type="Pfam" id="PF00440">
    <property type="entry name" value="TetR_N"/>
    <property type="match status" value="1"/>
</dbReference>
<name>A0A849IHR7_9HYPH</name>
<evidence type="ECO:0000313" key="5">
    <source>
        <dbReference type="Proteomes" id="UP000564885"/>
    </source>
</evidence>
<reference evidence="4 5" key="1">
    <citation type="submission" date="2020-04" db="EMBL/GenBank/DDBJ databases">
        <title>Enterovirga sp. isolate from soil.</title>
        <authorList>
            <person name="Chea S."/>
            <person name="Kim D.-U."/>
        </authorList>
    </citation>
    <scope>NUCLEOTIDE SEQUENCE [LARGE SCALE GENOMIC DNA]</scope>
    <source>
        <strain evidence="4 5">DB1703</strain>
    </source>
</reference>
<dbReference type="InterPro" id="IPR050109">
    <property type="entry name" value="HTH-type_TetR-like_transc_reg"/>
</dbReference>
<evidence type="ECO:0000259" key="3">
    <source>
        <dbReference type="PROSITE" id="PS50977"/>
    </source>
</evidence>
<dbReference type="PANTHER" id="PTHR30055:SF226">
    <property type="entry name" value="HTH-TYPE TRANSCRIPTIONAL REGULATOR PKSA"/>
    <property type="match status" value="1"/>
</dbReference>
<dbReference type="PRINTS" id="PR00455">
    <property type="entry name" value="HTHTETR"/>
</dbReference>
<dbReference type="PROSITE" id="PS50977">
    <property type="entry name" value="HTH_TETR_2"/>
    <property type="match status" value="1"/>
</dbReference>
<dbReference type="InterPro" id="IPR041490">
    <property type="entry name" value="KstR2_TetR_C"/>
</dbReference>
<evidence type="ECO:0000256" key="1">
    <source>
        <dbReference type="ARBA" id="ARBA00023125"/>
    </source>
</evidence>
<feature type="DNA-binding region" description="H-T-H motif" evidence="2">
    <location>
        <begin position="30"/>
        <end position="49"/>
    </location>
</feature>
<accession>A0A849IHR7</accession>
<dbReference type="Proteomes" id="UP000564885">
    <property type="component" value="Unassembled WGS sequence"/>
</dbReference>
<gene>
    <name evidence="4" type="ORF">HJG44_13880</name>
</gene>
<protein>
    <submittedName>
        <fullName evidence="4">TetR/AcrR family transcriptional regulator</fullName>
    </submittedName>
</protein>
<dbReference type="AlphaFoldDB" id="A0A849IHR7"/>
<dbReference type="SUPFAM" id="SSF48498">
    <property type="entry name" value="Tetracyclin repressor-like, C-terminal domain"/>
    <property type="match status" value="1"/>
</dbReference>
<keyword evidence="1 2" id="KW-0238">DNA-binding</keyword>
<dbReference type="InterPro" id="IPR001647">
    <property type="entry name" value="HTH_TetR"/>
</dbReference>
<dbReference type="Gene3D" id="1.10.10.60">
    <property type="entry name" value="Homeodomain-like"/>
    <property type="match status" value="1"/>
</dbReference>
<evidence type="ECO:0000256" key="2">
    <source>
        <dbReference type="PROSITE-ProRule" id="PRU00335"/>
    </source>
</evidence>
<dbReference type="EMBL" id="JABEPP010000003">
    <property type="protein sequence ID" value="NNM73473.1"/>
    <property type="molecule type" value="Genomic_DNA"/>
</dbReference>